<organism evidence="1 2">
    <name type="scientific">Globodera pallida</name>
    <name type="common">Potato cyst nematode worm</name>
    <name type="synonym">Heterodera pallida</name>
    <dbReference type="NCBI Taxonomy" id="36090"/>
    <lineage>
        <taxon>Eukaryota</taxon>
        <taxon>Metazoa</taxon>
        <taxon>Ecdysozoa</taxon>
        <taxon>Nematoda</taxon>
        <taxon>Chromadorea</taxon>
        <taxon>Rhabditida</taxon>
        <taxon>Tylenchina</taxon>
        <taxon>Tylenchomorpha</taxon>
        <taxon>Tylenchoidea</taxon>
        <taxon>Heteroderidae</taxon>
        <taxon>Heteroderinae</taxon>
        <taxon>Globodera</taxon>
    </lineage>
</organism>
<evidence type="ECO:0000313" key="1">
    <source>
        <dbReference type="Proteomes" id="UP000050741"/>
    </source>
</evidence>
<dbReference type="WBParaSite" id="GPLIN_000468000">
    <property type="protein sequence ID" value="GPLIN_000468000"/>
    <property type="gene ID" value="GPLIN_000468000"/>
</dbReference>
<reference evidence="1" key="1">
    <citation type="submission" date="2014-05" db="EMBL/GenBank/DDBJ databases">
        <title>The genome and life-stage specific transcriptomes of Globodera pallida elucidate key aspects of plant parasitism by a cyst nematode.</title>
        <authorList>
            <person name="Cotton J.A."/>
            <person name="Lilley C.J."/>
            <person name="Jones L.M."/>
            <person name="Kikuchi T."/>
            <person name="Reid A.J."/>
            <person name="Thorpe P."/>
            <person name="Tsai I.J."/>
            <person name="Beasley H."/>
            <person name="Blok V."/>
            <person name="Cock P.J.A."/>
            <person name="Van den Akker S.E."/>
            <person name="Holroyd N."/>
            <person name="Hunt M."/>
            <person name="Mantelin S."/>
            <person name="Naghra H."/>
            <person name="Pain A."/>
            <person name="Palomares-Rius J.E."/>
            <person name="Zarowiecki M."/>
            <person name="Berriman M."/>
            <person name="Jones J.T."/>
            <person name="Urwin P.E."/>
        </authorList>
    </citation>
    <scope>NUCLEOTIDE SEQUENCE [LARGE SCALE GENOMIC DNA]</scope>
    <source>
        <strain evidence="1">Lindley</strain>
    </source>
</reference>
<accession>A0A183BVP2</accession>
<protein>
    <submittedName>
        <fullName evidence="2">Uncharacterized protein</fullName>
    </submittedName>
</protein>
<dbReference type="Proteomes" id="UP000050741">
    <property type="component" value="Unassembled WGS sequence"/>
</dbReference>
<keyword evidence="1" id="KW-1185">Reference proteome</keyword>
<name>A0A183BVP2_GLOPA</name>
<proteinExistence type="predicted"/>
<dbReference type="AlphaFoldDB" id="A0A183BVP2"/>
<evidence type="ECO:0000313" key="2">
    <source>
        <dbReference type="WBParaSite" id="GPLIN_000468000"/>
    </source>
</evidence>
<reference evidence="2" key="2">
    <citation type="submission" date="2016-06" db="UniProtKB">
        <authorList>
            <consortium name="WormBaseParasite"/>
        </authorList>
    </citation>
    <scope>IDENTIFICATION</scope>
</reference>
<sequence>MAHQKRFIDMVETSVSSQWIRVGDGQKDRPALSKHSETFLEKLSSGSKEHRIKSFYVNVNCPFFHNASTPFPSRHCSWSMLNTALLTWSIFSTLHWLCLLGGKLRSSVIVHRRLTIFAKTKNGCSQNERDEAENDADEASWRP</sequence>